<organism evidence="2 3">
    <name type="scientific">Phaseolus angularis</name>
    <name type="common">Azuki bean</name>
    <name type="synonym">Vigna angularis</name>
    <dbReference type="NCBI Taxonomy" id="3914"/>
    <lineage>
        <taxon>Eukaryota</taxon>
        <taxon>Viridiplantae</taxon>
        <taxon>Streptophyta</taxon>
        <taxon>Embryophyta</taxon>
        <taxon>Tracheophyta</taxon>
        <taxon>Spermatophyta</taxon>
        <taxon>Magnoliopsida</taxon>
        <taxon>eudicotyledons</taxon>
        <taxon>Gunneridae</taxon>
        <taxon>Pentapetalae</taxon>
        <taxon>rosids</taxon>
        <taxon>fabids</taxon>
        <taxon>Fabales</taxon>
        <taxon>Fabaceae</taxon>
        <taxon>Papilionoideae</taxon>
        <taxon>50 kb inversion clade</taxon>
        <taxon>NPAAA clade</taxon>
        <taxon>indigoferoid/millettioid clade</taxon>
        <taxon>Phaseoleae</taxon>
        <taxon>Vigna</taxon>
    </lineage>
</organism>
<evidence type="ECO:0000313" key="3">
    <source>
        <dbReference type="Proteomes" id="UP000053144"/>
    </source>
</evidence>
<reference evidence="3" key="1">
    <citation type="journal article" date="2015" name="Proc. Natl. Acad. Sci. U.S.A.">
        <title>Genome sequencing of adzuki bean (Vigna angularis) provides insight into high starch and low fat accumulation and domestication.</title>
        <authorList>
            <person name="Yang K."/>
            <person name="Tian Z."/>
            <person name="Chen C."/>
            <person name="Luo L."/>
            <person name="Zhao B."/>
            <person name="Wang Z."/>
            <person name="Yu L."/>
            <person name="Li Y."/>
            <person name="Sun Y."/>
            <person name="Li W."/>
            <person name="Chen Y."/>
            <person name="Li Y."/>
            <person name="Zhang Y."/>
            <person name="Ai D."/>
            <person name="Zhao J."/>
            <person name="Shang C."/>
            <person name="Ma Y."/>
            <person name="Wu B."/>
            <person name="Wang M."/>
            <person name="Gao L."/>
            <person name="Sun D."/>
            <person name="Zhang P."/>
            <person name="Guo F."/>
            <person name="Wang W."/>
            <person name="Li Y."/>
            <person name="Wang J."/>
            <person name="Varshney R.K."/>
            <person name="Wang J."/>
            <person name="Ling H.Q."/>
            <person name="Wan P."/>
        </authorList>
    </citation>
    <scope>NUCLEOTIDE SEQUENCE</scope>
    <source>
        <strain evidence="3">cv. Jingnong 6</strain>
    </source>
</reference>
<proteinExistence type="predicted"/>
<gene>
    <name evidence="2" type="ORF">LR48_Vigan01g077200</name>
</gene>
<evidence type="ECO:0000256" key="1">
    <source>
        <dbReference type="SAM" id="MobiDB-lite"/>
    </source>
</evidence>
<feature type="compositionally biased region" description="Basic and acidic residues" evidence="1">
    <location>
        <begin position="83"/>
        <end position="96"/>
    </location>
</feature>
<accession>A0A0L9TL99</accession>
<dbReference type="EMBL" id="CM003371">
    <property type="protein sequence ID" value="KOM31217.1"/>
    <property type="molecule type" value="Genomic_DNA"/>
</dbReference>
<feature type="region of interest" description="Disordered" evidence="1">
    <location>
        <begin position="79"/>
        <end position="107"/>
    </location>
</feature>
<feature type="region of interest" description="Disordered" evidence="1">
    <location>
        <begin position="178"/>
        <end position="224"/>
    </location>
</feature>
<dbReference type="Gramene" id="KOM31217">
    <property type="protein sequence ID" value="KOM31217"/>
    <property type="gene ID" value="LR48_Vigan01g077200"/>
</dbReference>
<protein>
    <submittedName>
        <fullName evidence="2">Uncharacterized protein</fullName>
    </submittedName>
</protein>
<dbReference type="AlphaFoldDB" id="A0A0L9TL99"/>
<feature type="compositionally biased region" description="Low complexity" evidence="1">
    <location>
        <begin position="182"/>
        <end position="197"/>
    </location>
</feature>
<dbReference type="Proteomes" id="UP000053144">
    <property type="component" value="Chromosome 1"/>
</dbReference>
<name>A0A0L9TL99_PHAAN</name>
<sequence length="224" mass="24978">MILGFSAIDFVSLNFLRVSSQSRASFTYPLRLISSRKARGVRIVLAQLLSSSSRALAQALGRTVHVDEVFAQTHVRKSTNQFVDERSPKTRVRSEHGSAPTPDDARQLAANYTTSRGGTLKHQPSSSTTTADKNIERLTQLLQKRDQENHDLRENYSDSRTEFTNFKSLVMKALPDASGIHSTVPPTQPRPSSSPVVPQQPTPLQPSIEQQDDEDHSDDDYVDY</sequence>
<evidence type="ECO:0000313" key="2">
    <source>
        <dbReference type="EMBL" id="KOM31217.1"/>
    </source>
</evidence>
<feature type="compositionally biased region" description="Acidic residues" evidence="1">
    <location>
        <begin position="210"/>
        <end position="224"/>
    </location>
</feature>